<dbReference type="InterPro" id="IPR006558">
    <property type="entry name" value="LamG-like"/>
</dbReference>
<keyword evidence="6" id="KW-1185">Reference proteome</keyword>
<evidence type="ECO:0000313" key="5">
    <source>
        <dbReference type="EMBL" id="MFC0518223.1"/>
    </source>
</evidence>
<dbReference type="Gene3D" id="1.20.1270.90">
    <property type="entry name" value="AF1782-like"/>
    <property type="match status" value="1"/>
</dbReference>
<comment type="caution">
    <text evidence="5">The sequence shown here is derived from an EMBL/GenBank/DDBJ whole genome shotgun (WGS) entry which is preliminary data.</text>
</comment>
<accession>A0ABV6LFL0</accession>
<dbReference type="SUPFAM" id="SSF49899">
    <property type="entry name" value="Concanavalin A-like lectins/glucanases"/>
    <property type="match status" value="1"/>
</dbReference>
<evidence type="ECO:0000256" key="1">
    <source>
        <dbReference type="ARBA" id="ARBA00022729"/>
    </source>
</evidence>
<reference evidence="5 6" key="1">
    <citation type="submission" date="2024-09" db="EMBL/GenBank/DDBJ databases">
        <authorList>
            <person name="Sun Q."/>
            <person name="Mori K."/>
        </authorList>
    </citation>
    <scope>NUCLEOTIDE SEQUENCE [LARGE SCALE GENOMIC DNA]</scope>
    <source>
        <strain evidence="5 6">NCAIM B.02415</strain>
    </source>
</reference>
<dbReference type="InterPro" id="IPR013320">
    <property type="entry name" value="ConA-like_dom_sf"/>
</dbReference>
<evidence type="ECO:0000256" key="3">
    <source>
        <dbReference type="SAM" id="SignalP"/>
    </source>
</evidence>
<dbReference type="SMART" id="SM00560">
    <property type="entry name" value="LamGL"/>
    <property type="match status" value="1"/>
</dbReference>
<dbReference type="RefSeq" id="WP_377025950.1">
    <property type="nucleotide sequence ID" value="NZ_JBHLTS010000078.1"/>
</dbReference>
<name>A0ABV6LFL0_9SPHI</name>
<dbReference type="EMBL" id="JBHLTS010000078">
    <property type="protein sequence ID" value="MFC0518223.1"/>
    <property type="molecule type" value="Genomic_DNA"/>
</dbReference>
<keyword evidence="1 3" id="KW-0732">Signal</keyword>
<evidence type="ECO:0000256" key="2">
    <source>
        <dbReference type="ARBA" id="ARBA00023157"/>
    </source>
</evidence>
<keyword evidence="2" id="KW-1015">Disulfide bond</keyword>
<dbReference type="Gene3D" id="2.60.120.200">
    <property type="match status" value="1"/>
</dbReference>
<proteinExistence type="predicted"/>
<protein>
    <submittedName>
        <fullName evidence="5">LamG domain-containing protein</fullName>
    </submittedName>
</protein>
<feature type="signal peptide" evidence="3">
    <location>
        <begin position="1"/>
        <end position="21"/>
    </location>
</feature>
<feature type="domain" description="LamG-like jellyroll fold" evidence="4">
    <location>
        <begin position="192"/>
        <end position="339"/>
    </location>
</feature>
<dbReference type="Proteomes" id="UP001589828">
    <property type="component" value="Unassembled WGS sequence"/>
</dbReference>
<evidence type="ECO:0000313" key="6">
    <source>
        <dbReference type="Proteomes" id="UP001589828"/>
    </source>
</evidence>
<dbReference type="PROSITE" id="PS51257">
    <property type="entry name" value="PROKAR_LIPOPROTEIN"/>
    <property type="match status" value="1"/>
</dbReference>
<gene>
    <name evidence="5" type="ORF">ACFFGT_28670</name>
</gene>
<sequence length="350" mass="37643">MSKIKNLITAFIILSAVVILAQSCKKDSNKANYNSDKTKLSLQIDSANALYTAAVEGKQAGDYTVGAKATLKASLDLANQVKTGSFTQEQVNNATANLVRAVVQFNTKLIQEISADNLVAYWKFDGDSNDASGNGHNGQLKTGWVGSSAATAADGGTLPVLTTDRYGAAGKAYAFNNGAYIEVPYNSAFRPNSFTISAWIKPHMASNGNYIFSLDRWLGYKFQLQGSNLPFLTVNTDTGDHDQDDGGASVQLDKWSQVIVSFTNGTEKFYINGVLVKTANVTGNPLPLVSPPNLAIGNELPKLAYNFTDSSSPNAFYGASFFIGSIDEVRLYNKVLSDAEVNSLYTMEQP</sequence>
<evidence type="ECO:0000259" key="4">
    <source>
        <dbReference type="SMART" id="SM00560"/>
    </source>
</evidence>
<feature type="chain" id="PRO_5045258237" evidence="3">
    <location>
        <begin position="22"/>
        <end position="350"/>
    </location>
</feature>
<dbReference type="Pfam" id="PF13385">
    <property type="entry name" value="Laminin_G_3"/>
    <property type="match status" value="1"/>
</dbReference>
<organism evidence="5 6">
    <name type="scientific">Mucilaginibacter angelicae</name>
    <dbReference type="NCBI Taxonomy" id="869718"/>
    <lineage>
        <taxon>Bacteria</taxon>
        <taxon>Pseudomonadati</taxon>
        <taxon>Bacteroidota</taxon>
        <taxon>Sphingobacteriia</taxon>
        <taxon>Sphingobacteriales</taxon>
        <taxon>Sphingobacteriaceae</taxon>
        <taxon>Mucilaginibacter</taxon>
    </lineage>
</organism>